<feature type="compositionally biased region" description="Acidic residues" evidence="21">
    <location>
        <begin position="2012"/>
        <end position="2025"/>
    </location>
</feature>
<evidence type="ECO:0000256" key="18">
    <source>
        <dbReference type="ARBA" id="ARBA00071199"/>
    </source>
</evidence>
<evidence type="ECO:0000256" key="3">
    <source>
        <dbReference type="ARBA" id="ARBA00022527"/>
    </source>
</evidence>
<evidence type="ECO:0000256" key="11">
    <source>
        <dbReference type="ARBA" id="ARBA00023136"/>
    </source>
</evidence>
<feature type="region of interest" description="Disordered" evidence="21">
    <location>
        <begin position="2351"/>
        <end position="2374"/>
    </location>
</feature>
<dbReference type="InterPro" id="IPR017441">
    <property type="entry name" value="Protein_kinase_ATP_BS"/>
</dbReference>
<keyword evidence="24" id="KW-1185">Reference proteome</keyword>
<keyword evidence="8 23" id="KW-0418">Kinase</keyword>
<dbReference type="PROSITE" id="PS00108">
    <property type="entry name" value="PROTEIN_KINASE_ST"/>
    <property type="match status" value="1"/>
</dbReference>
<evidence type="ECO:0000256" key="9">
    <source>
        <dbReference type="ARBA" id="ARBA00022824"/>
    </source>
</evidence>
<comment type="subunit">
    <text evidence="17">May form oligomers in response to stress; oligomerization may result in catalytic activity. Interacts with BIP; the interaction is disrupted in response to stress.</text>
</comment>
<evidence type="ECO:0000313" key="23">
    <source>
        <dbReference type="EMBL" id="ANQ09242.1"/>
    </source>
</evidence>
<feature type="compositionally biased region" description="Basic and acidic residues" evidence="21">
    <location>
        <begin position="1866"/>
        <end position="1879"/>
    </location>
</feature>
<dbReference type="GO" id="GO:0005789">
    <property type="term" value="C:endoplasmic reticulum membrane"/>
    <property type="evidence" value="ECO:0007669"/>
    <property type="project" value="UniProtKB-SubCell"/>
</dbReference>
<dbReference type="Pfam" id="PF00069">
    <property type="entry name" value="Pkinase"/>
    <property type="match status" value="1"/>
</dbReference>
<keyword evidence="12" id="KW-0652">Protein synthesis inhibitor</keyword>
<evidence type="ECO:0000256" key="12">
    <source>
        <dbReference type="ARBA" id="ARBA00023193"/>
    </source>
</evidence>
<feature type="compositionally biased region" description="Polar residues" evidence="21">
    <location>
        <begin position="151"/>
        <end position="163"/>
    </location>
</feature>
<dbReference type="GO" id="GO:0004694">
    <property type="term" value="F:eukaryotic translation initiation factor 2alpha kinase activity"/>
    <property type="evidence" value="ECO:0007669"/>
    <property type="project" value="TreeGrafter"/>
</dbReference>
<protein>
    <recommendedName>
        <fullName evidence="18">Eukaryotic translation initiation factor 2-alpha kinase PK4</fullName>
        <ecNumber evidence="2">2.7.11.1</ecNumber>
    </recommendedName>
    <alternativeName>
        <fullName evidence="19">Protein kinase PK4</fullName>
    </alternativeName>
</protein>
<comment type="function">
    <text evidence="16">During the asexual blood stage, phosphorylates translation factor eIF2alpha in late schizonts resulting in protein translation inhibition. Plays a role in trophozoite differentiation into schizonts.</text>
</comment>
<keyword evidence="7 20" id="KW-0547">Nucleotide-binding</keyword>
<evidence type="ECO:0000313" key="24">
    <source>
        <dbReference type="Proteomes" id="UP000092716"/>
    </source>
</evidence>
<dbReference type="InterPro" id="IPR050339">
    <property type="entry name" value="CC_SR_Kinase"/>
</dbReference>
<dbReference type="CDD" id="cd13996">
    <property type="entry name" value="STKc_EIF2AK"/>
    <property type="match status" value="1"/>
</dbReference>
<evidence type="ECO:0000256" key="20">
    <source>
        <dbReference type="PROSITE-ProRule" id="PRU10141"/>
    </source>
</evidence>
<dbReference type="Gene3D" id="3.30.200.20">
    <property type="entry name" value="Phosphorylase Kinase, domain 1"/>
    <property type="match status" value="1"/>
</dbReference>
<dbReference type="GO" id="GO:0005524">
    <property type="term" value="F:ATP binding"/>
    <property type="evidence" value="ECO:0007669"/>
    <property type="project" value="UniProtKB-UniRule"/>
</dbReference>
<feature type="region of interest" description="Disordered" evidence="21">
    <location>
        <begin position="1859"/>
        <end position="1879"/>
    </location>
</feature>
<feature type="binding site" evidence="20">
    <location>
        <position position="1746"/>
    </location>
    <ligand>
        <name>ATP</name>
        <dbReference type="ChEBI" id="CHEBI:30616"/>
    </ligand>
</feature>
<evidence type="ECO:0000256" key="16">
    <source>
        <dbReference type="ARBA" id="ARBA00054050"/>
    </source>
</evidence>
<feature type="region of interest" description="Disordered" evidence="21">
    <location>
        <begin position="310"/>
        <end position="343"/>
    </location>
</feature>
<dbReference type="GO" id="GO:0017148">
    <property type="term" value="P:negative regulation of translation"/>
    <property type="evidence" value="ECO:0007669"/>
    <property type="project" value="UniProtKB-KW"/>
</dbReference>
<comment type="subcellular location">
    <subcellularLocation>
        <location evidence="1">Endoplasmic reticulum membrane</location>
        <topology evidence="1">Multi-pass membrane protein</topology>
    </subcellularLocation>
</comment>
<evidence type="ECO:0000256" key="14">
    <source>
        <dbReference type="ARBA" id="ARBA00048659"/>
    </source>
</evidence>
<dbReference type="GeneID" id="30910133"/>
<evidence type="ECO:0000256" key="19">
    <source>
        <dbReference type="ARBA" id="ARBA00076829"/>
    </source>
</evidence>
<evidence type="ECO:0000256" key="13">
    <source>
        <dbReference type="ARBA" id="ARBA00037982"/>
    </source>
</evidence>
<keyword evidence="3" id="KW-0723">Serine/threonine-protein kinase</keyword>
<keyword evidence="9" id="KW-0256">Endoplasmic reticulum</keyword>
<feature type="region of interest" description="Disordered" evidence="21">
    <location>
        <begin position="145"/>
        <end position="165"/>
    </location>
</feature>
<gene>
    <name evidence="23" type="ORF">PCOAH_00034020</name>
</gene>
<dbReference type="PROSITE" id="PS50011">
    <property type="entry name" value="PROTEIN_KINASE_DOM"/>
    <property type="match status" value="1"/>
</dbReference>
<feature type="region of interest" description="Disordered" evidence="21">
    <location>
        <begin position="687"/>
        <end position="737"/>
    </location>
</feature>
<keyword evidence="6" id="KW-0677">Repeat</keyword>
<dbReference type="Gene3D" id="1.10.510.10">
    <property type="entry name" value="Transferase(Phosphotransferase) domain 1"/>
    <property type="match status" value="1"/>
</dbReference>
<dbReference type="SUPFAM" id="SSF56112">
    <property type="entry name" value="Protein kinase-like (PK-like)"/>
    <property type="match status" value="1"/>
</dbReference>
<dbReference type="KEGG" id="pcot:PCOAH_00034020"/>
<feature type="compositionally biased region" description="Basic residues" evidence="21">
    <location>
        <begin position="1895"/>
        <end position="1907"/>
    </location>
</feature>
<feature type="region of interest" description="Disordered" evidence="21">
    <location>
        <begin position="1579"/>
        <end position="1674"/>
    </location>
</feature>
<organism evidence="23 24">
    <name type="scientific">Plasmodium coatneyi</name>
    <dbReference type="NCBI Taxonomy" id="208452"/>
    <lineage>
        <taxon>Eukaryota</taxon>
        <taxon>Sar</taxon>
        <taxon>Alveolata</taxon>
        <taxon>Apicomplexa</taxon>
        <taxon>Aconoidasida</taxon>
        <taxon>Haemosporida</taxon>
        <taxon>Plasmodiidae</taxon>
        <taxon>Plasmodium</taxon>
    </lineage>
</organism>
<feature type="region of interest" description="Disordered" evidence="21">
    <location>
        <begin position="1893"/>
        <end position="1936"/>
    </location>
</feature>
<feature type="compositionally biased region" description="Low complexity" evidence="21">
    <location>
        <begin position="2315"/>
        <end position="2328"/>
    </location>
</feature>
<feature type="compositionally biased region" description="Basic and acidic residues" evidence="21">
    <location>
        <begin position="1626"/>
        <end position="1638"/>
    </location>
</feature>
<accession>A0A1B1E2H8</accession>
<sequence length="2374" mass="275908">MSYYNYLKKKSQPNDDDERYDHVEMVPRENSSYQNEGVRNSLYYPHGRGHVDREKVMKGQCSPVEARRNKLSKEIAENYILKKKINETILSNIKNIFEKMISIERLTNMDNYKSMKNKIERYNHMHQKGRANGIIRLHSRSPSPREEELLCTSTTPNGRSTSLYEDDENNDMFKSVCESAPDSYCSCSSSCEYSHKGSTYGSSNSYDPNLYEDERYPYTVSDIRGRPSRLRRDNYRIPKWRDKVKNWEESKSECGDDWLFHPFAYDVSPSGKRRTILKRMLREEVNSESFNGDIPNSEMGNTHENIIVSKNGNVDPPSDHPTGGKPGHFDAAQSKHPSAGEKEKAEFIMCKKDEEVTSPFSNQKSQQPTSIETVPEENDIIIVKDEQSNNRMNVFPSSNNLENKNILFPYEQQGHISSNESNITKYERDKYFYGQYKYDETIFIYDLIVLDTSGFLYKVSTDGTYYWKHKVVKNIQDHINLDEDKKGKNAYKSIRNESTHHLPYKDVLAKNKHNKNDDLKRRAMKKLHYKKFFDLRKISLSRNDEFKGDENVMQDGTKQSGKKKNYDEEKLKRNKNITKRLLSNYSGDLFYINENNEAMPLNINIKDVVNNSPFKSPLFPNVVFMGSRHSSIVNLDYDTGEVIKKYDESLENHLVKEEKKTLPNRNREFVKSNSTRRQDELLQGEHAIEGDDVHANANDDYDGDQDDDLDHDEHGDDPGYAERSASGEEVPPGEYQNDAIKDEAVVGTERHNNSIINLNHGGKINKPFSDHEEGNKLLNSADAQNEYFGENDFYRYTSKSKYSIADKHDERKMDEKEKYTLKVLRNNLRERKKVLIKKLLMSLNRTSSLSRYPHNIKWIIKAVDEKSLKQKWITTWVDVGSIFITDSHRQDSTFINSLIEIVGNKLILRPQEMDKMIKAYGIGKNVHNEPVEGVDFLERNGDERVESAMPIDDMADEIPHHRSDEPIDRRSRARKRMNQEGSNVKSKIFIFSEAVSSVFALRYKRASNIFTLDVIMKQNSKMFPGYDNVKGFNYNALNFKKENTLLLPFSSSDFAKNNDEKTFCNFDENINYGKKLLHRLNNISVSITSIERDIRYLLSNIIFVYDRNKKIPINYIYKMKGLIREYQKTKEQFLFYLPGVDRTKHLSYSHYSDAHGGRYSGGHIGGHGSILSDSFSGGLSGNLGRSHGPIHAAAGRPIHICEYINKFIDMYFEENEICFDYCSMLNIWDKIFNNYVSQDDCLLLSNLYRVIQNAFAYNHRDFNLPNDDVEYMIADNANFLVKRRKKNFYYSRNQELKEVSTLKYKKGWYWSMFYAIMLIFVVPFVFIYRIFRKKKNNNTSSSKVIMKKKKLKDYDDYARDKDLLKLRYRLLHDERLRLKKSLGQNSYDDLAQIELNINMKREIASKLKELEQEPTLIDILAKHARDSDSDSKFYDINEGMYNLRSQSYWGGFSKYSLPNMSTKNPGRSKSRETIKSDTIGRNMFYMHRRRAASQDVSDKQSIIVKKRVRSGYKWGNKYHKKNYTDNEKDKKYNHMKEKHINKKDFDKSDFINFLTNFNKKFMKKNSLVDHLLKMNKTAAVDPKTDEHTNRKSSNEYLTHSDHSNKDENSPAEHMNSAGKKTAAKKHLIEENKTNDEKRNRSKYAKHADNDNGYPINTHKQSTTMKTKSDNLPNNNEIINNKSSSARNLSIIQRSHIPYDAPLADFLENGRFMRTFENISLIGQGGFGSVYKVSHRLEPGSPTYAVKFIYLKVSSLDNVSSRRYFREIAANRDIYSKHVVRYYTWWCEEPQFLPMHVMPKEIQNLVKKNKDSFKKMYDKNKKSDSLLSYEKLSSWERKKSDLKNFKKVIKKKNERSLTFYSDNDGLNSKRNENGGRKRFLSDKNFSDSIYTNTNAKNKKKKKKKKKKIIYREKQNEDRKGRNERRSTAQDKFNPASFNSSFQEYDPFGCGYLSEEDRDLVVFADNDEPSVHIEEVDPEGETSHHSTRTNNALNHKDAQSDKHQVGVPASAQVVEEEEGKDENEKNEEELAIKENADRVKSYKKKIVAPEFSIVLLLQMELCKGYTLRKWLDRSTRSDKPLHFTYRDKNMNHPLEFDLFKQLIKGLKDIHSTCFIHRDLKPENIFVDPDTYTLKIGDLGLVRFIEEKKREKDLNNIDTFKDNIYTDVNHNTITSQISLKGQIIGTPGYTAPEGGALCDEKADIYSAALILLELLCPRFNTIMERYKRLNDFRNYYAVPDYVKIHLNPWYILMLQMSKPNPADRPSAADLYSKIKVLLDPHLTDFAFSFNDINNDDSGYVPSGIGPKSLTADGDGKNDNGNNLNGYKTNTNGASTTKTDKILLNSVDDKNCFNKNSDNLNGTTIQNKGSSLNGTNPE</sequence>
<feature type="region of interest" description="Disordered" evidence="21">
    <location>
        <begin position="1972"/>
        <end position="2025"/>
    </location>
</feature>
<dbReference type="FunFam" id="3.30.200.20:FF:000516">
    <property type="entry name" value="Protein kinase PK4, putative"/>
    <property type="match status" value="1"/>
</dbReference>
<feature type="domain" description="Protein kinase" evidence="22">
    <location>
        <begin position="1715"/>
        <end position="2279"/>
    </location>
</feature>
<evidence type="ECO:0000256" key="7">
    <source>
        <dbReference type="ARBA" id="ARBA00022741"/>
    </source>
</evidence>
<dbReference type="OrthoDB" id="1405469at2759"/>
<dbReference type="PANTHER" id="PTHR11042">
    <property type="entry name" value="EUKARYOTIC TRANSLATION INITIATION FACTOR 2-ALPHA KINASE EIF2-ALPHA KINASE -RELATED"/>
    <property type="match status" value="1"/>
</dbReference>
<dbReference type="RefSeq" id="XP_019915937.1">
    <property type="nucleotide sequence ID" value="XM_020060196.1"/>
</dbReference>
<dbReference type="FunFam" id="1.10.510.10:FF:000615">
    <property type="entry name" value="Eukaryotic translation initiation factor 2-alpha kinase"/>
    <property type="match status" value="1"/>
</dbReference>
<comment type="similarity">
    <text evidence="13">Belongs to the protein kinase superfamily. Ser/Thr protein kinase family. GCN2 subfamily.</text>
</comment>
<evidence type="ECO:0000256" key="4">
    <source>
        <dbReference type="ARBA" id="ARBA00022553"/>
    </source>
</evidence>
<feature type="compositionally biased region" description="Basic and acidic residues" evidence="21">
    <location>
        <begin position="1908"/>
        <end position="1927"/>
    </location>
</feature>
<evidence type="ECO:0000256" key="15">
    <source>
        <dbReference type="ARBA" id="ARBA00048977"/>
    </source>
</evidence>
<name>A0A1B1E2H8_9APIC</name>
<dbReference type="InterPro" id="IPR011009">
    <property type="entry name" value="Kinase-like_dom_sf"/>
</dbReference>
<keyword evidence="5" id="KW-0808">Transferase</keyword>
<evidence type="ECO:0000256" key="5">
    <source>
        <dbReference type="ARBA" id="ARBA00022679"/>
    </source>
</evidence>
<proteinExistence type="inferred from homology"/>
<reference evidence="24" key="1">
    <citation type="submission" date="2016-06" db="EMBL/GenBank/DDBJ databases">
        <title>First high quality genome sequence of Plasmodium coatneyi using continuous long reads from single molecule, real-time sequencing.</title>
        <authorList>
            <person name="Chien J.-T."/>
            <person name="Pakala S.B."/>
            <person name="Geraldo J.A."/>
            <person name="Lapp S.A."/>
            <person name="Barnwell J.W."/>
            <person name="Kissinger J.C."/>
            <person name="Galinski M.R."/>
            <person name="Humphrey J.C."/>
        </authorList>
    </citation>
    <scope>NUCLEOTIDE SEQUENCE [LARGE SCALE GENOMIC DNA]</scope>
    <source>
        <strain evidence="24">Hackeri</strain>
    </source>
</reference>
<feature type="compositionally biased region" description="Basic and acidic residues" evidence="21">
    <location>
        <begin position="1992"/>
        <end position="2002"/>
    </location>
</feature>
<dbReference type="InterPro" id="IPR000719">
    <property type="entry name" value="Prot_kinase_dom"/>
</dbReference>
<dbReference type="Proteomes" id="UP000092716">
    <property type="component" value="Chromosome 11"/>
</dbReference>
<dbReference type="EC" id="2.7.11.1" evidence="2"/>
<keyword evidence="10 20" id="KW-0067">ATP-binding</keyword>
<keyword evidence="4" id="KW-0597">Phosphoprotein</keyword>
<dbReference type="SMART" id="SM00220">
    <property type="entry name" value="S_TKc"/>
    <property type="match status" value="1"/>
</dbReference>
<evidence type="ECO:0000256" key="8">
    <source>
        <dbReference type="ARBA" id="ARBA00022777"/>
    </source>
</evidence>
<feature type="compositionally biased region" description="Basic and acidic residues" evidence="21">
    <location>
        <begin position="1582"/>
        <end position="1610"/>
    </location>
</feature>
<keyword evidence="11" id="KW-0472">Membrane</keyword>
<evidence type="ECO:0000259" key="22">
    <source>
        <dbReference type="PROSITE" id="PS50011"/>
    </source>
</evidence>
<evidence type="ECO:0000256" key="6">
    <source>
        <dbReference type="ARBA" id="ARBA00022737"/>
    </source>
</evidence>
<comment type="catalytic activity">
    <reaction evidence="15">
        <text>L-seryl-[protein] + ATP = O-phospho-L-seryl-[protein] + ADP + H(+)</text>
        <dbReference type="Rhea" id="RHEA:17989"/>
        <dbReference type="Rhea" id="RHEA-COMP:9863"/>
        <dbReference type="Rhea" id="RHEA-COMP:11604"/>
        <dbReference type="ChEBI" id="CHEBI:15378"/>
        <dbReference type="ChEBI" id="CHEBI:29999"/>
        <dbReference type="ChEBI" id="CHEBI:30616"/>
        <dbReference type="ChEBI" id="CHEBI:83421"/>
        <dbReference type="ChEBI" id="CHEBI:456216"/>
        <dbReference type="EC" id="2.7.11.1"/>
    </reaction>
    <physiologicalReaction direction="left-to-right" evidence="15">
        <dbReference type="Rhea" id="RHEA:17990"/>
    </physiologicalReaction>
</comment>
<feature type="compositionally biased region" description="Acidic residues" evidence="21">
    <location>
        <begin position="699"/>
        <end position="710"/>
    </location>
</feature>
<dbReference type="InterPro" id="IPR008271">
    <property type="entry name" value="Ser/Thr_kinase_AS"/>
</dbReference>
<evidence type="ECO:0000256" key="10">
    <source>
        <dbReference type="ARBA" id="ARBA00022840"/>
    </source>
</evidence>
<dbReference type="EMBL" id="CP016249">
    <property type="protein sequence ID" value="ANQ09242.1"/>
    <property type="molecule type" value="Genomic_DNA"/>
</dbReference>
<dbReference type="PROSITE" id="PS00107">
    <property type="entry name" value="PROTEIN_KINASE_ATP"/>
    <property type="match status" value="1"/>
</dbReference>
<dbReference type="PANTHER" id="PTHR11042:SF160">
    <property type="entry name" value="EUKARYOTIC TRANSLATION INITIATION FACTOR 2-ALPHA KINASE 1"/>
    <property type="match status" value="1"/>
</dbReference>
<evidence type="ECO:0000256" key="17">
    <source>
        <dbReference type="ARBA" id="ARBA00062343"/>
    </source>
</evidence>
<feature type="region of interest" description="Disordered" evidence="21">
    <location>
        <begin position="2300"/>
        <end position="2328"/>
    </location>
</feature>
<evidence type="ECO:0000256" key="21">
    <source>
        <dbReference type="SAM" id="MobiDB-lite"/>
    </source>
</evidence>
<dbReference type="GO" id="GO:0005634">
    <property type="term" value="C:nucleus"/>
    <property type="evidence" value="ECO:0007669"/>
    <property type="project" value="TreeGrafter"/>
</dbReference>
<dbReference type="VEuPathDB" id="PlasmoDB:PCOAH_00034020"/>
<comment type="catalytic activity">
    <reaction evidence="14">
        <text>L-threonyl-[protein] + ATP = O-phospho-L-threonyl-[protein] + ADP + H(+)</text>
        <dbReference type="Rhea" id="RHEA:46608"/>
        <dbReference type="Rhea" id="RHEA-COMP:11060"/>
        <dbReference type="Rhea" id="RHEA-COMP:11605"/>
        <dbReference type="ChEBI" id="CHEBI:15378"/>
        <dbReference type="ChEBI" id="CHEBI:30013"/>
        <dbReference type="ChEBI" id="CHEBI:30616"/>
        <dbReference type="ChEBI" id="CHEBI:61977"/>
        <dbReference type="ChEBI" id="CHEBI:456216"/>
        <dbReference type="EC" id="2.7.11.1"/>
    </reaction>
    <physiologicalReaction direction="left-to-right" evidence="14">
        <dbReference type="Rhea" id="RHEA:46609"/>
    </physiologicalReaction>
</comment>
<evidence type="ECO:0000256" key="1">
    <source>
        <dbReference type="ARBA" id="ARBA00004477"/>
    </source>
</evidence>
<evidence type="ECO:0000256" key="2">
    <source>
        <dbReference type="ARBA" id="ARBA00012513"/>
    </source>
</evidence>